<name>A0A8J8NZY4_HALGN</name>
<evidence type="ECO:0000313" key="1">
    <source>
        <dbReference type="EMBL" id="TNV83156.1"/>
    </source>
</evidence>
<accession>A0A8J8NZY4</accession>
<proteinExistence type="predicted"/>
<evidence type="ECO:0000313" key="2">
    <source>
        <dbReference type="Proteomes" id="UP000785679"/>
    </source>
</evidence>
<comment type="caution">
    <text evidence="1">The sequence shown here is derived from an EMBL/GenBank/DDBJ whole genome shotgun (WGS) entry which is preliminary data.</text>
</comment>
<organism evidence="1 2">
    <name type="scientific">Halteria grandinella</name>
    <dbReference type="NCBI Taxonomy" id="5974"/>
    <lineage>
        <taxon>Eukaryota</taxon>
        <taxon>Sar</taxon>
        <taxon>Alveolata</taxon>
        <taxon>Ciliophora</taxon>
        <taxon>Intramacronucleata</taxon>
        <taxon>Spirotrichea</taxon>
        <taxon>Stichotrichia</taxon>
        <taxon>Sporadotrichida</taxon>
        <taxon>Halteriidae</taxon>
        <taxon>Halteria</taxon>
    </lineage>
</organism>
<keyword evidence="2" id="KW-1185">Reference proteome</keyword>
<reference evidence="1" key="1">
    <citation type="submission" date="2019-06" db="EMBL/GenBank/DDBJ databases">
        <authorList>
            <person name="Zheng W."/>
        </authorList>
    </citation>
    <scope>NUCLEOTIDE SEQUENCE</scope>
    <source>
        <strain evidence="1">QDHG01</strain>
    </source>
</reference>
<sequence length="363" mass="41908">MSSADLSLDAFLKNECHLEGDSLASVTAFLKKMGFKTRQQLIEYLPNLSVTGLTKLGLAESQATAIMQHSKSRLVKKQANRMFPRLASKYLTLQVIGYAYVQQEAIDMGFLCINYKNLLIRNFQIFQKNVIQAEKKIIRSVFELLDERWLSKRYRLSYQGEDSERDLIDCFALLNGRLQFHSIEICNSILPNFSKFRPIKMKISNYFDVTELFKNLPSSVTCLNLDGGMYCYNEYTCQLRKFKKLTIQSRYMTLDILQRYATATESLSIDGLGLKQPGVIDYLTQMDCKQIIVKTCDLQLEAPIEFFNCKSKAAKFISGKKIPYDFLDNVEWAFKYFTKKSLEKEILISIDTQIQINDACNLF</sequence>
<dbReference type="EMBL" id="RRYP01004104">
    <property type="protein sequence ID" value="TNV83156.1"/>
    <property type="molecule type" value="Genomic_DNA"/>
</dbReference>
<dbReference type="AlphaFoldDB" id="A0A8J8NZY4"/>
<protein>
    <submittedName>
        <fullName evidence="1">Uncharacterized protein</fullName>
    </submittedName>
</protein>
<dbReference type="Proteomes" id="UP000785679">
    <property type="component" value="Unassembled WGS sequence"/>
</dbReference>
<gene>
    <name evidence="1" type="ORF">FGO68_gene593</name>
</gene>